<name>A0ABN8HR61_9NEOP</name>
<dbReference type="EMBL" id="OW152823">
    <property type="protein sequence ID" value="CAH2039363.1"/>
    <property type="molecule type" value="Genomic_DNA"/>
</dbReference>
<evidence type="ECO:0000313" key="2">
    <source>
        <dbReference type="Proteomes" id="UP000837857"/>
    </source>
</evidence>
<feature type="non-terminal residue" evidence="1">
    <location>
        <position position="131"/>
    </location>
</feature>
<reference evidence="1" key="1">
    <citation type="submission" date="2022-03" db="EMBL/GenBank/DDBJ databases">
        <authorList>
            <person name="Martin H S."/>
        </authorList>
    </citation>
    <scope>NUCLEOTIDE SEQUENCE</scope>
</reference>
<organism evidence="1 2">
    <name type="scientific">Iphiclides podalirius</name>
    <name type="common">scarce swallowtail</name>
    <dbReference type="NCBI Taxonomy" id="110791"/>
    <lineage>
        <taxon>Eukaryota</taxon>
        <taxon>Metazoa</taxon>
        <taxon>Ecdysozoa</taxon>
        <taxon>Arthropoda</taxon>
        <taxon>Hexapoda</taxon>
        <taxon>Insecta</taxon>
        <taxon>Pterygota</taxon>
        <taxon>Neoptera</taxon>
        <taxon>Endopterygota</taxon>
        <taxon>Lepidoptera</taxon>
        <taxon>Glossata</taxon>
        <taxon>Ditrysia</taxon>
        <taxon>Papilionoidea</taxon>
        <taxon>Papilionidae</taxon>
        <taxon>Papilioninae</taxon>
        <taxon>Iphiclides</taxon>
    </lineage>
</organism>
<dbReference type="Proteomes" id="UP000837857">
    <property type="component" value="Chromosome 11"/>
</dbReference>
<sequence length="131" mass="14777">MQQLPRGHVITPFEGGNTCSGPLIVQQTPRVPAVAPDLSRTRCRGLPFDLDFAFIRKPQWLTALKTPHNSNSNTDKVEFEPNRISTPLELSLLNVQIMLSSDADAAEKTQRWSFAGFELVKRCTDNFRCLY</sequence>
<evidence type="ECO:0000313" key="1">
    <source>
        <dbReference type="EMBL" id="CAH2039363.1"/>
    </source>
</evidence>
<protein>
    <submittedName>
        <fullName evidence="1">Uncharacterized protein</fullName>
    </submittedName>
</protein>
<keyword evidence="2" id="KW-1185">Reference proteome</keyword>
<accession>A0ABN8HR61</accession>
<proteinExistence type="predicted"/>
<gene>
    <name evidence="1" type="ORF">IPOD504_LOCUS1625</name>
</gene>